<dbReference type="InterPro" id="IPR009875">
    <property type="entry name" value="PilZ_domain"/>
</dbReference>
<dbReference type="InterPro" id="IPR003919">
    <property type="entry name" value="Cell_synth_A"/>
</dbReference>
<dbReference type="AlphaFoldDB" id="A0A969WE69"/>
<evidence type="ECO:0000256" key="14">
    <source>
        <dbReference type="ARBA" id="ARBA00023136"/>
    </source>
</evidence>
<accession>A0A969WE69</accession>
<keyword evidence="14 16" id="KW-0472">Membrane</keyword>
<name>A0A969WE69_9GAMM</name>
<dbReference type="SUPFAM" id="SSF53448">
    <property type="entry name" value="Nucleotide-diphospho-sugar transferases"/>
    <property type="match status" value="1"/>
</dbReference>
<evidence type="ECO:0000259" key="18">
    <source>
        <dbReference type="Pfam" id="PF07238"/>
    </source>
</evidence>
<dbReference type="RefSeq" id="WP_168149051.1">
    <property type="nucleotide sequence ID" value="NZ_JAAVXB010000009.1"/>
</dbReference>
<evidence type="ECO:0000256" key="16">
    <source>
        <dbReference type="RuleBase" id="RU365020"/>
    </source>
</evidence>
<keyword evidence="12 16" id="KW-0135">Cellulose biosynthesis</keyword>
<keyword evidence="20" id="KW-1185">Reference proteome</keyword>
<evidence type="ECO:0000259" key="17">
    <source>
        <dbReference type="Pfam" id="PF00535"/>
    </source>
</evidence>
<keyword evidence="11 16" id="KW-0812">Transmembrane</keyword>
<evidence type="ECO:0000256" key="7">
    <source>
        <dbReference type="ARBA" id="ARBA00022519"/>
    </source>
</evidence>
<feature type="transmembrane region" description="Helical" evidence="16">
    <location>
        <begin position="527"/>
        <end position="545"/>
    </location>
</feature>
<feature type="transmembrane region" description="Helical" evidence="16">
    <location>
        <begin position="88"/>
        <end position="108"/>
    </location>
</feature>
<comment type="caution">
    <text evidence="16">Lacks conserved residue(s) required for the propagation of feature annotation.</text>
</comment>
<keyword evidence="9 16" id="KW-0328">Glycosyltransferase</keyword>
<feature type="transmembrane region" description="Helical" evidence="16">
    <location>
        <begin position="51"/>
        <end position="68"/>
    </location>
</feature>
<comment type="caution">
    <text evidence="19">The sequence shown here is derived from an EMBL/GenBank/DDBJ whole genome shotgun (WGS) entry which is preliminary data.</text>
</comment>
<keyword evidence="6 16" id="KW-1003">Cell membrane</keyword>
<dbReference type="EMBL" id="JAAVXB010000009">
    <property type="protein sequence ID" value="NKF23731.1"/>
    <property type="molecule type" value="Genomic_DNA"/>
</dbReference>
<evidence type="ECO:0000256" key="6">
    <source>
        <dbReference type="ARBA" id="ARBA00022475"/>
    </source>
</evidence>
<sequence>MRLLSLLLIASLAIPVYALVTAPLSLFWQTFTAIGMVITANLLIRLKDYRWALAMMGLSTIASTRYLYWRLTQTLPIGPEFNAWDLFLSLGLVGAEIYAYVILILGFVQTIWPLHRKPAPLPDDPSQWPTVDIYIPTYNEPLAVVRPTVLAALAMDWPRDKFRVYVLDDGRRDEFRQFCETVGVTHVTRTDNKHAKAGNINAALKKTGGEYIAIFDCDHIPVRSFLQMTMGSMLQDKTVSLVQTPHHFFSPDPFEKNLATFRKVPNEGELFYGLIQDGNDFWDASFFCGSCAVLRREALEQIGGIATETVTEDAHTSLRMHTRGWKSAYINIPQAAGLATESLSAHVGQRIRWARGMAQIFRVNNPMVMPGLKFGQRICYSNAMLHFFYGLPRLIFLTSPLAYLLLGAEIIKAQGWMVLAYAAPHVMLATTTNSRLQGPFRHSFWAEIYETVLATFILVPTLLAVINPKLGKFNVTAKGGIVDRDYFDKDIARPYYLLFSLNLIGFTVGIIRLLIGGPHADTLMLNIGWTVYNLIIAGGALAVANEKRQVRSAVRVRTKLQAAIRSHADSGAYMTETLDVSYSGVALRLPEAVDLKQGDSLQILLMPERNDVWLDAKVMRAGRGLVAAKLNEMSIPQESALVQALFGRADAWIQWREHQKPDRPLRALFEVGRYGIRGGRDFFAWVVKAIWQRGTRTAPTKAA</sequence>
<dbReference type="FunFam" id="3.90.550.10:FF:000061">
    <property type="entry name" value="Cellulose synthase catalytic subunit [UDP-forming]"/>
    <property type="match status" value="1"/>
</dbReference>
<dbReference type="InterPro" id="IPR029044">
    <property type="entry name" value="Nucleotide-diphossugar_trans"/>
</dbReference>
<dbReference type="Gene3D" id="3.90.550.10">
    <property type="entry name" value="Spore Coat Polysaccharide Biosynthesis Protein SpsA, Chain A"/>
    <property type="match status" value="1"/>
</dbReference>
<evidence type="ECO:0000313" key="19">
    <source>
        <dbReference type="EMBL" id="NKF23731.1"/>
    </source>
</evidence>
<dbReference type="NCBIfam" id="TIGR03030">
    <property type="entry name" value="CelA"/>
    <property type="match status" value="1"/>
</dbReference>
<evidence type="ECO:0000256" key="13">
    <source>
        <dbReference type="ARBA" id="ARBA00022989"/>
    </source>
</evidence>
<evidence type="ECO:0000256" key="4">
    <source>
        <dbReference type="ARBA" id="ARBA00012539"/>
    </source>
</evidence>
<dbReference type="GO" id="GO:0030244">
    <property type="term" value="P:cellulose biosynthetic process"/>
    <property type="evidence" value="ECO:0007669"/>
    <property type="project" value="UniProtKB-KW"/>
</dbReference>
<evidence type="ECO:0000256" key="2">
    <source>
        <dbReference type="ARBA" id="ARBA00005186"/>
    </source>
</evidence>
<dbReference type="SUPFAM" id="SSF141371">
    <property type="entry name" value="PilZ domain-like"/>
    <property type="match status" value="1"/>
</dbReference>
<evidence type="ECO:0000256" key="11">
    <source>
        <dbReference type="ARBA" id="ARBA00022692"/>
    </source>
</evidence>
<evidence type="ECO:0000256" key="3">
    <source>
        <dbReference type="ARBA" id="ARBA00006739"/>
    </source>
</evidence>
<keyword evidence="13 16" id="KW-1133">Transmembrane helix</keyword>
<feature type="transmembrane region" description="Helical" evidence="16">
    <location>
        <begin position="495"/>
        <end position="515"/>
    </location>
</feature>
<comment type="function">
    <text evidence="16">Catalytic subunit of cellulose synthase. It polymerizes uridine 5'-diphosphate glucose to cellulose.</text>
</comment>
<gene>
    <name evidence="19" type="primary">bcsA</name>
    <name evidence="19" type="ORF">G7Y82_15540</name>
</gene>
<dbReference type="Proteomes" id="UP000653472">
    <property type="component" value="Unassembled WGS sequence"/>
</dbReference>
<feature type="transmembrane region" description="Helical" evidence="16">
    <location>
        <begin position="443"/>
        <end position="466"/>
    </location>
</feature>
<dbReference type="GO" id="GO:0035438">
    <property type="term" value="F:cyclic-di-GMP binding"/>
    <property type="evidence" value="ECO:0007669"/>
    <property type="project" value="InterPro"/>
</dbReference>
<evidence type="ECO:0000313" key="20">
    <source>
        <dbReference type="Proteomes" id="UP000653472"/>
    </source>
</evidence>
<keyword evidence="7 16" id="KW-0997">Cell inner membrane</keyword>
<proteinExistence type="inferred from homology"/>
<dbReference type="Pfam" id="PF00535">
    <property type="entry name" value="Glycos_transf_2"/>
    <property type="match status" value="1"/>
</dbReference>
<comment type="cofactor">
    <cofactor evidence="16">
        <name>Mg(2+)</name>
        <dbReference type="ChEBI" id="CHEBI:18420"/>
    </cofactor>
</comment>
<dbReference type="GO" id="GO:0006011">
    <property type="term" value="P:UDP-alpha-D-glucose metabolic process"/>
    <property type="evidence" value="ECO:0007669"/>
    <property type="project" value="InterPro"/>
</dbReference>
<feature type="domain" description="Glycosyltransferase 2-like" evidence="17">
    <location>
        <begin position="133"/>
        <end position="302"/>
    </location>
</feature>
<evidence type="ECO:0000256" key="12">
    <source>
        <dbReference type="ARBA" id="ARBA00022916"/>
    </source>
</evidence>
<evidence type="ECO:0000256" key="10">
    <source>
        <dbReference type="ARBA" id="ARBA00022679"/>
    </source>
</evidence>
<dbReference type="CDD" id="cd06421">
    <property type="entry name" value="CESA_CelA_like"/>
    <property type="match status" value="1"/>
</dbReference>
<evidence type="ECO:0000256" key="5">
    <source>
        <dbReference type="ARBA" id="ARBA00018714"/>
    </source>
</evidence>
<evidence type="ECO:0000256" key="9">
    <source>
        <dbReference type="ARBA" id="ARBA00022676"/>
    </source>
</evidence>
<protein>
    <recommendedName>
        <fullName evidence="5 16">Cellulose synthase catalytic subunit [UDP-forming]</fullName>
        <ecNumber evidence="4 16">2.4.1.12</ecNumber>
    </recommendedName>
</protein>
<dbReference type="Pfam" id="PF07238">
    <property type="entry name" value="PilZ"/>
    <property type="match status" value="1"/>
</dbReference>
<dbReference type="PANTHER" id="PTHR43867">
    <property type="entry name" value="CELLULOSE SYNTHASE CATALYTIC SUBUNIT A [UDP-FORMING]"/>
    <property type="match status" value="1"/>
</dbReference>
<evidence type="ECO:0000256" key="8">
    <source>
        <dbReference type="ARBA" id="ARBA00022636"/>
    </source>
</evidence>
<dbReference type="Gene3D" id="2.40.10.220">
    <property type="entry name" value="predicted glycosyltransferase like domains"/>
    <property type="match status" value="1"/>
</dbReference>
<dbReference type="EC" id="2.4.1.12" evidence="4 16"/>
<reference evidence="19" key="1">
    <citation type="submission" date="2020-03" db="EMBL/GenBank/DDBJ databases">
        <title>Solimonas marina sp. nov., isolated from deep seawater of the Pacific Ocean.</title>
        <authorList>
            <person name="Liu X."/>
            <person name="Lai Q."/>
            <person name="Sun F."/>
            <person name="Gai Y."/>
            <person name="Li G."/>
            <person name="Shao Z."/>
        </authorList>
    </citation>
    <scope>NUCLEOTIDE SEQUENCE</scope>
    <source>
        <strain evidence="19">C16B3</strain>
    </source>
</reference>
<dbReference type="InterPro" id="IPR050321">
    <property type="entry name" value="Glycosyltr_2/OpgH_subfam"/>
</dbReference>
<dbReference type="PANTHER" id="PTHR43867:SF2">
    <property type="entry name" value="CELLULOSE SYNTHASE CATALYTIC SUBUNIT A [UDP-FORMING]"/>
    <property type="match status" value="1"/>
</dbReference>
<comment type="similarity">
    <text evidence="3">Belongs to the glycosyltransferase 2 family.</text>
</comment>
<comment type="subcellular location">
    <subcellularLocation>
        <location evidence="1">Cell inner membrane</location>
        <topology evidence="1">Multi-pass membrane protein</topology>
    </subcellularLocation>
</comment>
<organism evidence="19 20">
    <name type="scientific">Solimonas marina</name>
    <dbReference type="NCBI Taxonomy" id="2714601"/>
    <lineage>
        <taxon>Bacteria</taxon>
        <taxon>Pseudomonadati</taxon>
        <taxon>Pseudomonadota</taxon>
        <taxon>Gammaproteobacteria</taxon>
        <taxon>Nevskiales</taxon>
        <taxon>Nevskiaceae</taxon>
        <taxon>Solimonas</taxon>
    </lineage>
</organism>
<feature type="domain" description="PilZ" evidence="18">
    <location>
        <begin position="549"/>
        <end position="646"/>
    </location>
</feature>
<dbReference type="GO" id="GO:0016760">
    <property type="term" value="F:cellulose synthase (UDP-forming) activity"/>
    <property type="evidence" value="ECO:0007669"/>
    <property type="project" value="UniProtKB-EC"/>
</dbReference>
<comment type="pathway">
    <text evidence="2 16">Glycan metabolism; bacterial cellulose biosynthesis.</text>
</comment>
<dbReference type="InterPro" id="IPR001173">
    <property type="entry name" value="Glyco_trans_2-like"/>
</dbReference>
<keyword evidence="8 16" id="KW-0973">c-di-GMP</keyword>
<evidence type="ECO:0000256" key="1">
    <source>
        <dbReference type="ARBA" id="ARBA00004429"/>
    </source>
</evidence>
<evidence type="ECO:0000256" key="15">
    <source>
        <dbReference type="ARBA" id="ARBA00048682"/>
    </source>
</evidence>
<dbReference type="GO" id="GO:0005886">
    <property type="term" value="C:plasma membrane"/>
    <property type="evidence" value="ECO:0007669"/>
    <property type="project" value="UniProtKB-SubCell"/>
</dbReference>
<comment type="catalytic activity">
    <reaction evidence="15 16">
        <text>[(1-&gt;4)-beta-D-glucosyl](n) + UDP-alpha-D-glucose = [(1-&gt;4)-beta-D-glucosyl](n+1) + UDP + H(+)</text>
        <dbReference type="Rhea" id="RHEA:19929"/>
        <dbReference type="Rhea" id="RHEA-COMP:10033"/>
        <dbReference type="Rhea" id="RHEA-COMP:10034"/>
        <dbReference type="ChEBI" id="CHEBI:15378"/>
        <dbReference type="ChEBI" id="CHEBI:18246"/>
        <dbReference type="ChEBI" id="CHEBI:58223"/>
        <dbReference type="ChEBI" id="CHEBI:58885"/>
        <dbReference type="EC" id="2.4.1.12"/>
    </reaction>
</comment>
<keyword evidence="10 16" id="KW-0808">Transferase</keyword>
<dbReference type="PRINTS" id="PR01439">
    <property type="entry name" value="CELLSNTHASEA"/>
</dbReference>